<accession>A0A4U8TM72</accession>
<dbReference type="STRING" id="216.LS73_02490"/>
<evidence type="ECO:0000256" key="1">
    <source>
        <dbReference type="ARBA" id="ARBA00001400"/>
    </source>
</evidence>
<dbReference type="NCBIfam" id="NF003592">
    <property type="entry name" value="PRK05254.1-5"/>
    <property type="match status" value="1"/>
</dbReference>
<feature type="domain" description="Uracil-DNA glycosylase-like" evidence="12">
    <location>
        <begin position="54"/>
        <end position="220"/>
    </location>
</feature>
<dbReference type="Proteomes" id="UP000029922">
    <property type="component" value="Unassembled WGS sequence"/>
</dbReference>
<feature type="active site" description="Proton acceptor" evidence="9 10">
    <location>
        <position position="69"/>
    </location>
</feature>
<comment type="catalytic activity">
    <reaction evidence="1 9 11">
        <text>Hydrolyzes single-stranded DNA or mismatched double-stranded DNA and polynucleotides, releasing free uracil.</text>
        <dbReference type="EC" id="3.2.2.27"/>
    </reaction>
</comment>
<evidence type="ECO:0000256" key="11">
    <source>
        <dbReference type="RuleBase" id="RU003780"/>
    </source>
</evidence>
<evidence type="ECO:0000256" key="6">
    <source>
        <dbReference type="ARBA" id="ARBA00022763"/>
    </source>
</evidence>
<dbReference type="AlphaFoldDB" id="A0A4U8TM72"/>
<evidence type="ECO:0000256" key="4">
    <source>
        <dbReference type="ARBA" id="ARBA00012030"/>
    </source>
</evidence>
<dbReference type="NCBIfam" id="TIGR00628">
    <property type="entry name" value="ung"/>
    <property type="match status" value="1"/>
</dbReference>
<keyword evidence="9" id="KW-0963">Cytoplasm</keyword>
<dbReference type="RefSeq" id="WP_034557146.1">
    <property type="nucleotide sequence ID" value="NZ_FZML01000017.1"/>
</dbReference>
<dbReference type="SMART" id="SM00987">
    <property type="entry name" value="UreE_C"/>
    <property type="match status" value="1"/>
</dbReference>
<dbReference type="InterPro" id="IPR018085">
    <property type="entry name" value="Ura-DNA_Glyclase_AS"/>
</dbReference>
<dbReference type="InterPro" id="IPR036895">
    <property type="entry name" value="Uracil-DNA_glycosylase-like_sf"/>
</dbReference>
<dbReference type="GO" id="GO:0004844">
    <property type="term" value="F:uracil DNA N-glycosylase activity"/>
    <property type="evidence" value="ECO:0007669"/>
    <property type="project" value="UniProtKB-UniRule"/>
</dbReference>
<dbReference type="CDD" id="cd10027">
    <property type="entry name" value="UDG-F1-like"/>
    <property type="match status" value="1"/>
</dbReference>
<evidence type="ECO:0000256" key="10">
    <source>
        <dbReference type="PROSITE-ProRule" id="PRU10072"/>
    </source>
</evidence>
<evidence type="ECO:0000256" key="7">
    <source>
        <dbReference type="ARBA" id="ARBA00022801"/>
    </source>
</evidence>
<evidence type="ECO:0000256" key="8">
    <source>
        <dbReference type="ARBA" id="ARBA00023204"/>
    </source>
</evidence>
<dbReference type="OrthoDB" id="9804372at2"/>
<keyword evidence="6 9" id="KW-0227">DNA damage</keyword>
<dbReference type="PANTHER" id="PTHR11264:SF0">
    <property type="entry name" value="URACIL-DNA GLYCOSYLASE"/>
    <property type="match status" value="1"/>
</dbReference>
<dbReference type="SMART" id="SM00986">
    <property type="entry name" value="UDG"/>
    <property type="match status" value="1"/>
</dbReference>
<sequence length="232" mass="26300">MNLYPKTLNEDWCEFLDEEFSKPYFTNIIQCYKHAQSKNQIILPPRELIFNAFNLTPVDTVKVVILGQDPYHGVFMINGSNIPQAMGLSFSVPKQVPIPPSLKNIYKEISRSLGIIMPNHGDLTGWAKRGVLLLNAIFTVEQGKAGSHKDFGWQQFSDSAIAKISKYHECVVFMLWGNFAKKKANLIDPYKHILLTAPHPSPLAQGFIGSNIFKRANEELIKRGREPIDWSL</sequence>
<organism evidence="13 14">
    <name type="scientific">Helicobacter muridarum</name>
    <dbReference type="NCBI Taxonomy" id="216"/>
    <lineage>
        <taxon>Bacteria</taxon>
        <taxon>Pseudomonadati</taxon>
        <taxon>Campylobacterota</taxon>
        <taxon>Epsilonproteobacteria</taxon>
        <taxon>Campylobacterales</taxon>
        <taxon>Helicobacteraceae</taxon>
        <taxon>Helicobacter</taxon>
    </lineage>
</organism>
<dbReference type="GO" id="GO:0097510">
    <property type="term" value="P:base-excision repair, AP site formation via deaminated base removal"/>
    <property type="evidence" value="ECO:0007669"/>
    <property type="project" value="TreeGrafter"/>
</dbReference>
<evidence type="ECO:0000259" key="12">
    <source>
        <dbReference type="SMART" id="SM00986"/>
    </source>
</evidence>
<comment type="subcellular location">
    <subcellularLocation>
        <location evidence="9">Cytoplasm</location>
    </subcellularLocation>
</comment>
<evidence type="ECO:0000313" key="14">
    <source>
        <dbReference type="Proteomes" id="UP000029922"/>
    </source>
</evidence>
<dbReference type="EMBL" id="JRPD02000002">
    <property type="protein sequence ID" value="TLE01394.1"/>
    <property type="molecule type" value="Genomic_DNA"/>
</dbReference>
<dbReference type="PANTHER" id="PTHR11264">
    <property type="entry name" value="URACIL-DNA GLYCOSYLASE"/>
    <property type="match status" value="1"/>
</dbReference>
<name>A0A4U8TM72_9HELI</name>
<dbReference type="InterPro" id="IPR002043">
    <property type="entry name" value="UDG_fam1"/>
</dbReference>
<dbReference type="HAMAP" id="MF_00148">
    <property type="entry name" value="UDG"/>
    <property type="match status" value="1"/>
</dbReference>
<evidence type="ECO:0000256" key="2">
    <source>
        <dbReference type="ARBA" id="ARBA00002631"/>
    </source>
</evidence>
<dbReference type="InterPro" id="IPR005122">
    <property type="entry name" value="Uracil-DNA_glycosylase-like"/>
</dbReference>
<evidence type="ECO:0000256" key="9">
    <source>
        <dbReference type="HAMAP-Rule" id="MF_00148"/>
    </source>
</evidence>
<keyword evidence="8 9" id="KW-0234">DNA repair</keyword>
<evidence type="ECO:0000256" key="5">
    <source>
        <dbReference type="ARBA" id="ARBA00018429"/>
    </source>
</evidence>
<dbReference type="SUPFAM" id="SSF52141">
    <property type="entry name" value="Uracil-DNA glycosylase-like"/>
    <property type="match status" value="1"/>
</dbReference>
<gene>
    <name evidence="9" type="primary">ung</name>
    <name evidence="13" type="ORF">LS73_001555</name>
</gene>
<protein>
    <recommendedName>
        <fullName evidence="5 9">Uracil-DNA glycosylase</fullName>
        <shortName evidence="9">UDG</shortName>
        <ecNumber evidence="4 9">3.2.2.27</ecNumber>
    </recommendedName>
</protein>
<dbReference type="NCBIfam" id="NF003589">
    <property type="entry name" value="PRK05254.1-2"/>
    <property type="match status" value="1"/>
</dbReference>
<dbReference type="Pfam" id="PF03167">
    <property type="entry name" value="UDG"/>
    <property type="match status" value="1"/>
</dbReference>
<dbReference type="PROSITE" id="PS00130">
    <property type="entry name" value="U_DNA_GLYCOSYLASE"/>
    <property type="match status" value="1"/>
</dbReference>
<evidence type="ECO:0000313" key="13">
    <source>
        <dbReference type="EMBL" id="TLE01394.1"/>
    </source>
</evidence>
<reference evidence="13 14" key="1">
    <citation type="journal article" date="2014" name="Genome Announc.">
        <title>Draft genome sequences of eight enterohepatic helicobacter species isolated from both laboratory and wild rodents.</title>
        <authorList>
            <person name="Sheh A."/>
            <person name="Shen Z."/>
            <person name="Fox J.G."/>
        </authorList>
    </citation>
    <scope>NUCLEOTIDE SEQUENCE [LARGE SCALE GENOMIC DNA]</scope>
    <source>
        <strain evidence="13 14">ST1</strain>
    </source>
</reference>
<dbReference type="Gene3D" id="3.40.470.10">
    <property type="entry name" value="Uracil-DNA glycosylase-like domain"/>
    <property type="match status" value="1"/>
</dbReference>
<comment type="caution">
    <text evidence="13">The sequence shown here is derived from an EMBL/GenBank/DDBJ whole genome shotgun (WGS) entry which is preliminary data.</text>
</comment>
<keyword evidence="13" id="KW-0326">Glycosidase</keyword>
<dbReference type="GO" id="GO:0005737">
    <property type="term" value="C:cytoplasm"/>
    <property type="evidence" value="ECO:0007669"/>
    <property type="project" value="UniProtKB-SubCell"/>
</dbReference>
<comment type="function">
    <text evidence="2 9 11">Excises uracil residues from the DNA which can arise as a result of misincorporation of dUMP residues by DNA polymerase or due to deamination of cytosine.</text>
</comment>
<comment type="similarity">
    <text evidence="3 9 11">Belongs to the uracil-DNA glycosylase (UDG) superfamily. UNG family.</text>
</comment>
<proteinExistence type="inferred from homology"/>
<dbReference type="EC" id="3.2.2.27" evidence="4 9"/>
<dbReference type="NCBIfam" id="NF003588">
    <property type="entry name" value="PRK05254.1-1"/>
    <property type="match status" value="1"/>
</dbReference>
<keyword evidence="7 9" id="KW-0378">Hydrolase</keyword>
<evidence type="ECO:0000256" key="3">
    <source>
        <dbReference type="ARBA" id="ARBA00008184"/>
    </source>
</evidence>